<dbReference type="PROSITE" id="PS51007">
    <property type="entry name" value="CYTC"/>
    <property type="match status" value="1"/>
</dbReference>
<dbReference type="InterPro" id="IPR038414">
    <property type="entry name" value="CcoP_N_sf"/>
</dbReference>
<proteinExistence type="predicted"/>
<feature type="transmembrane region" description="Helical" evidence="6">
    <location>
        <begin position="118"/>
        <end position="141"/>
    </location>
</feature>
<keyword evidence="3 4" id="KW-0408">Iron</keyword>
<keyword evidence="2 4" id="KW-0479">Metal-binding</keyword>
<dbReference type="SUPFAM" id="SSF46626">
    <property type="entry name" value="Cytochrome c"/>
    <property type="match status" value="1"/>
</dbReference>
<keyword evidence="6" id="KW-1133">Transmembrane helix</keyword>
<keyword evidence="1 4" id="KW-0349">Heme</keyword>
<reference evidence="8 9" key="1">
    <citation type="submission" date="2023-02" db="EMBL/GenBank/DDBJ databases">
        <title>Genome sequence of Sphingobacterium sp. KACC 22765.</title>
        <authorList>
            <person name="Kim S."/>
            <person name="Heo J."/>
            <person name="Kwon S.-W."/>
        </authorList>
    </citation>
    <scope>NUCLEOTIDE SEQUENCE [LARGE SCALE GENOMIC DNA]</scope>
    <source>
        <strain evidence="8 9">KACC 22765</strain>
    </source>
</reference>
<sequence>MMNTLLLTVDTTATNAEWIFGSGNIYNDVLIVALIVVMLAVLSAALVVQQALKSIIKLTMPALAAAEEQRKAKKTDWQGLWNKLLSLRPMEEEKDLEIDHEYDGIKELNNPIPAWFNALFYSTMAFGVVYLMVYHVFGWGLNQDQEYRQEVALAEKAKQEYLAQAANLIDESSITIDETGTLAAAGKAIFAANCVACHGNAGEGGIGPNLTDDYWLHGADIKDVFKVVKYGVPAKGMVPWEQTLTPGQIAEVSNYILSLHGSHPANAKEPQGEKVSSEIEVSTDAVKTEI</sequence>
<dbReference type="PANTHER" id="PTHR33751:SF1">
    <property type="entry name" value="CBB3-TYPE CYTOCHROME C OXIDASE SUBUNIT FIXP"/>
    <property type="match status" value="1"/>
</dbReference>
<protein>
    <submittedName>
        <fullName evidence="8">Cbb3-type cytochrome c oxidase N-terminal domain-containing protein</fullName>
    </submittedName>
</protein>
<dbReference type="InterPro" id="IPR050597">
    <property type="entry name" value="Cytochrome_c_Oxidase_Subunit"/>
</dbReference>
<evidence type="ECO:0000259" key="7">
    <source>
        <dbReference type="PROSITE" id="PS51007"/>
    </source>
</evidence>
<dbReference type="InterPro" id="IPR009056">
    <property type="entry name" value="Cyt_c-like_dom"/>
</dbReference>
<feature type="region of interest" description="Disordered" evidence="5">
    <location>
        <begin position="263"/>
        <end position="290"/>
    </location>
</feature>
<evidence type="ECO:0000256" key="6">
    <source>
        <dbReference type="SAM" id="Phobius"/>
    </source>
</evidence>
<feature type="transmembrane region" description="Helical" evidence="6">
    <location>
        <begin position="29"/>
        <end position="48"/>
    </location>
</feature>
<dbReference type="Gene3D" id="1.10.760.10">
    <property type="entry name" value="Cytochrome c-like domain"/>
    <property type="match status" value="1"/>
</dbReference>
<feature type="domain" description="Cytochrome c" evidence="7">
    <location>
        <begin position="181"/>
        <end position="260"/>
    </location>
</feature>
<organism evidence="8 9">
    <name type="scientific">Sphingobacterium oryzagri</name>
    <dbReference type="NCBI Taxonomy" id="3025669"/>
    <lineage>
        <taxon>Bacteria</taxon>
        <taxon>Pseudomonadati</taxon>
        <taxon>Bacteroidota</taxon>
        <taxon>Sphingobacteriia</taxon>
        <taxon>Sphingobacteriales</taxon>
        <taxon>Sphingobacteriaceae</taxon>
        <taxon>Sphingobacterium</taxon>
    </lineage>
</organism>
<keyword evidence="6" id="KW-0812">Transmembrane</keyword>
<evidence type="ECO:0000313" key="9">
    <source>
        <dbReference type="Proteomes" id="UP001221558"/>
    </source>
</evidence>
<evidence type="ECO:0000256" key="2">
    <source>
        <dbReference type="ARBA" id="ARBA00022723"/>
    </source>
</evidence>
<dbReference type="Pfam" id="PF14715">
    <property type="entry name" value="FixP_N"/>
    <property type="match status" value="1"/>
</dbReference>
<dbReference type="InterPro" id="IPR036909">
    <property type="entry name" value="Cyt_c-like_dom_sf"/>
</dbReference>
<dbReference type="Proteomes" id="UP001221558">
    <property type="component" value="Chromosome"/>
</dbReference>
<evidence type="ECO:0000256" key="1">
    <source>
        <dbReference type="ARBA" id="ARBA00022617"/>
    </source>
</evidence>
<dbReference type="EMBL" id="CP117880">
    <property type="protein sequence ID" value="WDF67753.1"/>
    <property type="molecule type" value="Genomic_DNA"/>
</dbReference>
<dbReference type="Pfam" id="PF13442">
    <property type="entry name" value="Cytochrome_CBB3"/>
    <property type="match status" value="1"/>
</dbReference>
<dbReference type="Gene3D" id="6.10.280.130">
    <property type="match status" value="1"/>
</dbReference>
<evidence type="ECO:0000256" key="3">
    <source>
        <dbReference type="ARBA" id="ARBA00023004"/>
    </source>
</evidence>
<accession>A0ABY7WH92</accession>
<gene>
    <name evidence="8" type="ORF">PQ465_15760</name>
</gene>
<dbReference type="RefSeq" id="WP_274266480.1">
    <property type="nucleotide sequence ID" value="NZ_CP117880.1"/>
</dbReference>
<keyword evidence="9" id="KW-1185">Reference proteome</keyword>
<evidence type="ECO:0000313" key="8">
    <source>
        <dbReference type="EMBL" id="WDF67753.1"/>
    </source>
</evidence>
<keyword evidence="6" id="KW-0472">Membrane</keyword>
<dbReference type="PANTHER" id="PTHR33751">
    <property type="entry name" value="CBB3-TYPE CYTOCHROME C OXIDASE SUBUNIT FIXP"/>
    <property type="match status" value="1"/>
</dbReference>
<dbReference type="InterPro" id="IPR032858">
    <property type="entry name" value="CcoP_N"/>
</dbReference>
<evidence type="ECO:0000256" key="4">
    <source>
        <dbReference type="PROSITE-ProRule" id="PRU00433"/>
    </source>
</evidence>
<name>A0ABY7WH92_9SPHI</name>
<evidence type="ECO:0000256" key="5">
    <source>
        <dbReference type="SAM" id="MobiDB-lite"/>
    </source>
</evidence>